<dbReference type="InterPro" id="IPR029058">
    <property type="entry name" value="AB_hydrolase_fold"/>
</dbReference>
<gene>
    <name evidence="2" type="primary">lip</name>
    <name evidence="2" type="ORF">GJW-30_1_04429</name>
</gene>
<dbReference type="OrthoDB" id="7389193at2"/>
<dbReference type="EMBL" id="AP014946">
    <property type="protein sequence ID" value="BAT61867.1"/>
    <property type="molecule type" value="Genomic_DNA"/>
</dbReference>
<dbReference type="GO" id="GO:0004806">
    <property type="term" value="F:triacylglycerol lipase activity"/>
    <property type="evidence" value="ECO:0007669"/>
    <property type="project" value="UniProtKB-EC"/>
</dbReference>
<dbReference type="Pfam" id="PF00561">
    <property type="entry name" value="Abhydrolase_1"/>
    <property type="match status" value="1"/>
</dbReference>
<dbReference type="Proteomes" id="UP000236884">
    <property type="component" value="Chromosome"/>
</dbReference>
<dbReference type="Gene3D" id="3.40.50.1820">
    <property type="entry name" value="alpha/beta hydrolase"/>
    <property type="match status" value="1"/>
</dbReference>
<keyword evidence="3" id="KW-1185">Reference proteome</keyword>
<keyword evidence="2" id="KW-0378">Hydrolase</keyword>
<dbReference type="AlphaFoldDB" id="A0A0S3Q125"/>
<dbReference type="EC" id="3.1.1.3" evidence="2"/>
<reference evidence="2 3" key="1">
    <citation type="submission" date="2015-08" db="EMBL/GenBank/DDBJ databases">
        <title>Investigation of the bacterial diversity of lava forest soil.</title>
        <authorList>
            <person name="Lee J.S."/>
        </authorList>
    </citation>
    <scope>NUCLEOTIDE SEQUENCE [LARGE SCALE GENOMIC DNA]</scope>
    <source>
        <strain evidence="2 3">GJW-30</strain>
    </source>
</reference>
<proteinExistence type="predicted"/>
<evidence type="ECO:0000313" key="2">
    <source>
        <dbReference type="EMBL" id="BAT61867.1"/>
    </source>
</evidence>
<dbReference type="KEGG" id="vgo:GJW-30_1_04429"/>
<accession>A0A0S3Q125</accession>
<dbReference type="RefSeq" id="WP_096358512.1">
    <property type="nucleotide sequence ID" value="NZ_AP014946.1"/>
</dbReference>
<sequence length="253" mass="27706">MNVLYSGAPPSKLLLALEGMRAIQELAFLAVSTPFLPFKKGDGHPVLVLPGLLASDESTRLIRKELNARGFVAYGWQQGRNCGLRQGTEDRMLAKIRVLHAKHGKKVSLVGWSLGGLYARQLAKVVPDHVRSVITLGSPFAGEPTSTNAYWIYQRLNPAATREAYDHHAGPLHETPPVPTTAIYSKSDGVCAWQSCVEPAGAHAESVEVWGSHIGLGHNPSVMNVVFDRLLLPEGEWKPFDRSGWTKYFYPGA</sequence>
<feature type="domain" description="AB hydrolase-1" evidence="1">
    <location>
        <begin position="90"/>
        <end position="175"/>
    </location>
</feature>
<protein>
    <submittedName>
        <fullName evidence="2">Lipase</fullName>
        <ecNumber evidence="2">3.1.1.3</ecNumber>
    </submittedName>
</protein>
<evidence type="ECO:0000259" key="1">
    <source>
        <dbReference type="Pfam" id="PF00561"/>
    </source>
</evidence>
<evidence type="ECO:0000313" key="3">
    <source>
        <dbReference type="Proteomes" id="UP000236884"/>
    </source>
</evidence>
<dbReference type="SUPFAM" id="SSF53474">
    <property type="entry name" value="alpha/beta-Hydrolases"/>
    <property type="match status" value="1"/>
</dbReference>
<dbReference type="InterPro" id="IPR000073">
    <property type="entry name" value="AB_hydrolase_1"/>
</dbReference>
<organism evidence="2 3">
    <name type="scientific">Variibacter gotjawalensis</name>
    <dbReference type="NCBI Taxonomy" id="1333996"/>
    <lineage>
        <taxon>Bacteria</taxon>
        <taxon>Pseudomonadati</taxon>
        <taxon>Pseudomonadota</taxon>
        <taxon>Alphaproteobacteria</taxon>
        <taxon>Hyphomicrobiales</taxon>
        <taxon>Nitrobacteraceae</taxon>
        <taxon>Variibacter</taxon>
    </lineage>
</organism>
<name>A0A0S3Q125_9BRAD</name>